<dbReference type="Pfam" id="PF13424">
    <property type="entry name" value="TPR_12"/>
    <property type="match status" value="3"/>
</dbReference>
<name>A0ABQ6FJC8_9CHLR</name>
<dbReference type="SMART" id="SM00028">
    <property type="entry name" value="TPR"/>
    <property type="match status" value="8"/>
</dbReference>
<keyword evidence="5" id="KW-1185">Reference proteome</keyword>
<accession>A0ABQ6FJC8</accession>
<dbReference type="InterPro" id="IPR002182">
    <property type="entry name" value="NB-ARC"/>
</dbReference>
<dbReference type="SUPFAM" id="SSF47413">
    <property type="entry name" value="lambda repressor-like DNA-binding domains"/>
    <property type="match status" value="1"/>
</dbReference>
<dbReference type="Proteomes" id="UP001344906">
    <property type="component" value="Unassembled WGS sequence"/>
</dbReference>
<dbReference type="PANTHER" id="PTHR46082">
    <property type="entry name" value="ATP/GTP-BINDING PROTEIN-RELATED"/>
    <property type="match status" value="1"/>
</dbReference>
<dbReference type="RefSeq" id="WP_338247971.1">
    <property type="nucleotide sequence ID" value="NZ_BSRI01000001.1"/>
</dbReference>
<dbReference type="Pfam" id="PF13374">
    <property type="entry name" value="TPR_10"/>
    <property type="match status" value="1"/>
</dbReference>
<dbReference type="Gene3D" id="1.10.260.40">
    <property type="entry name" value="lambda repressor-like DNA-binding domains"/>
    <property type="match status" value="1"/>
</dbReference>
<feature type="compositionally biased region" description="Polar residues" evidence="2">
    <location>
        <begin position="895"/>
        <end position="906"/>
    </location>
</feature>
<feature type="compositionally biased region" description="Basic and acidic residues" evidence="2">
    <location>
        <begin position="907"/>
        <end position="920"/>
    </location>
</feature>
<evidence type="ECO:0000256" key="2">
    <source>
        <dbReference type="SAM" id="MobiDB-lite"/>
    </source>
</evidence>
<dbReference type="InterPro" id="IPR001387">
    <property type="entry name" value="Cro/C1-type_HTH"/>
</dbReference>
<protein>
    <submittedName>
        <fullName evidence="4">Tetratricopeptide repeat protein</fullName>
    </submittedName>
</protein>
<feature type="region of interest" description="Disordered" evidence="2">
    <location>
        <begin position="893"/>
        <end position="920"/>
    </location>
</feature>
<dbReference type="PANTHER" id="PTHR46082:SF6">
    <property type="entry name" value="AAA+ ATPASE DOMAIN-CONTAINING PROTEIN-RELATED"/>
    <property type="match status" value="1"/>
</dbReference>
<keyword evidence="1" id="KW-0802">TPR repeat</keyword>
<dbReference type="Gene3D" id="3.40.50.300">
    <property type="entry name" value="P-loop containing nucleotide triphosphate hydrolases"/>
    <property type="match status" value="1"/>
</dbReference>
<dbReference type="PROSITE" id="PS50005">
    <property type="entry name" value="TPR"/>
    <property type="match status" value="1"/>
</dbReference>
<organism evidence="4 5">
    <name type="scientific">Dictyobacter halimunensis</name>
    <dbReference type="NCBI Taxonomy" id="3026934"/>
    <lineage>
        <taxon>Bacteria</taxon>
        <taxon>Bacillati</taxon>
        <taxon>Chloroflexota</taxon>
        <taxon>Ktedonobacteria</taxon>
        <taxon>Ktedonobacterales</taxon>
        <taxon>Dictyobacteraceae</taxon>
        <taxon>Dictyobacter</taxon>
    </lineage>
</organism>
<evidence type="ECO:0000256" key="1">
    <source>
        <dbReference type="PROSITE-ProRule" id="PRU00339"/>
    </source>
</evidence>
<dbReference type="CDD" id="cd00093">
    <property type="entry name" value="HTH_XRE"/>
    <property type="match status" value="1"/>
</dbReference>
<dbReference type="SUPFAM" id="SSF52540">
    <property type="entry name" value="P-loop containing nucleoside triphosphate hydrolases"/>
    <property type="match status" value="1"/>
</dbReference>
<comment type="caution">
    <text evidence="4">The sequence shown here is derived from an EMBL/GenBank/DDBJ whole genome shotgun (WGS) entry which is preliminary data.</text>
</comment>
<dbReference type="InterPro" id="IPR019734">
    <property type="entry name" value="TPR_rpt"/>
</dbReference>
<dbReference type="SMART" id="SM00530">
    <property type="entry name" value="HTH_XRE"/>
    <property type="match status" value="1"/>
</dbReference>
<dbReference type="InterPro" id="IPR010982">
    <property type="entry name" value="Lambda_DNA-bd_dom_sf"/>
</dbReference>
<dbReference type="Pfam" id="PF25000">
    <property type="entry name" value="DUF7779"/>
    <property type="match status" value="1"/>
</dbReference>
<dbReference type="PROSITE" id="PS50943">
    <property type="entry name" value="HTH_CROC1"/>
    <property type="match status" value="1"/>
</dbReference>
<dbReference type="InterPro" id="IPR056681">
    <property type="entry name" value="DUF7779"/>
</dbReference>
<feature type="repeat" description="TPR" evidence="1">
    <location>
        <begin position="540"/>
        <end position="573"/>
    </location>
</feature>
<dbReference type="InterPro" id="IPR053137">
    <property type="entry name" value="NLR-like"/>
</dbReference>
<dbReference type="Pfam" id="PF01381">
    <property type="entry name" value="HTH_3"/>
    <property type="match status" value="1"/>
</dbReference>
<proteinExistence type="predicted"/>
<dbReference type="InterPro" id="IPR027417">
    <property type="entry name" value="P-loop_NTPase"/>
</dbReference>
<sequence>MQRNESLRQQRIARNWRQQDVADQLGTTVTAIGRWERGAQQPSAYFRVKLCTLFGKSAAELGLVETIASPLESAEVTQEGNAPAEEISLWTVPYARNPHFTGRDDILQYLGQLLATKQPGEPMNIQQAVLTQTQAISGLGGIGKTQIAIEYAYRARMQGRYQHTMWISAANEETILTSFVELARLFMPTLVKEETNQRTIVTVLLRWLEQCTQPWLLIFDNADNLDLLPPYLPHQGNGHILLTTRANAVGVLASSIEVDAMGILEGTHLLLRRARRFSAESPEEMDNAINLVIALAQFPLAIDQAGAYIEETRCTLRDYLQLYQTHRHALLARRGKQASGYPESVATTWSLSFQRVEEQNPAATEFLRLCAFLAPDHIPEELLTKGAPQWPPTLREAVTNPLRFNQMLETLLAFSLVKRLAEDRTLSVHRLVQAVQIDHLEVEAQRTWSERVVRALEIAFPADPKNVNTWPQCLRYLEQVQVCDELIQRYQLLLPEAADLLDRVGSYFLEHSMYSQAGTLYRRALALREQVWGVEHPQVACSLHHLAVLERANGNYEQAEPLFQRALDIRMHHLGSDHLETATSLHGLASLFESQRRYEQAEALTRQALKIYEQHLGADDLETTRIRHTLGLLYWHQGRFEEVEPLYRYNLALHEKKLGPDHLLTAKSQTWLGNLYYGQGRFAEAERLYKRVLGIFIQHFGPTHFQTAIITHNLSALYIEQGRYQEAEPLGEQALALYEQHLGPNHVHTADGFLEVATISLHLGKYTRADTLAHRALQLHEAKLGPLHSHVVEDLIVLGTSSREQSRYAEAESLLQRVLQINAQAPVMPTVQQRALYEFARLREAQEWDEQAVSLYQQALEMDLQMKRIAHPLTMATRQRLAALLDRLDRPEHATQLQRSQPGSTDLSKEETSTNRREMAMEQSNMKAGTWSRSLPACPHCQLTTEIIKSGKNRSGSQRFHCRACQLSFTPQPSMRKPDQVRKTEALVLAKQGISYRRIASLLGVHHQTVSAWISTPGTSGAE</sequence>
<gene>
    <name evidence="4" type="ORF">KDH_11130</name>
</gene>
<dbReference type="SUPFAM" id="SSF48452">
    <property type="entry name" value="TPR-like"/>
    <property type="match status" value="3"/>
</dbReference>
<evidence type="ECO:0000313" key="4">
    <source>
        <dbReference type="EMBL" id="GLV54265.1"/>
    </source>
</evidence>
<dbReference type="EMBL" id="BSRI01000001">
    <property type="protein sequence ID" value="GLV54265.1"/>
    <property type="molecule type" value="Genomic_DNA"/>
</dbReference>
<dbReference type="Pfam" id="PF00931">
    <property type="entry name" value="NB-ARC"/>
    <property type="match status" value="1"/>
</dbReference>
<dbReference type="InterPro" id="IPR011990">
    <property type="entry name" value="TPR-like_helical_dom_sf"/>
</dbReference>
<dbReference type="Gene3D" id="1.25.40.10">
    <property type="entry name" value="Tetratricopeptide repeat domain"/>
    <property type="match status" value="2"/>
</dbReference>
<reference evidence="4 5" key="1">
    <citation type="submission" date="2023-02" db="EMBL/GenBank/DDBJ databases">
        <title>Dictyobacter halimunensis sp. nov., a new member of the class Ktedonobacteria from forest soil in a geothermal area.</title>
        <authorList>
            <person name="Rachmania M.K."/>
            <person name="Ningsih F."/>
            <person name="Sakai Y."/>
            <person name="Yabe S."/>
            <person name="Yokota A."/>
            <person name="Sjamsuridzal W."/>
        </authorList>
    </citation>
    <scope>NUCLEOTIDE SEQUENCE [LARGE SCALE GENOMIC DNA]</scope>
    <source>
        <strain evidence="4 5">S3.2.2.5</strain>
    </source>
</reference>
<evidence type="ECO:0000259" key="3">
    <source>
        <dbReference type="PROSITE" id="PS50943"/>
    </source>
</evidence>
<evidence type="ECO:0000313" key="5">
    <source>
        <dbReference type="Proteomes" id="UP001344906"/>
    </source>
</evidence>
<dbReference type="Pfam" id="PF13384">
    <property type="entry name" value="HTH_23"/>
    <property type="match status" value="1"/>
</dbReference>
<feature type="domain" description="HTH cro/C1-type" evidence="3">
    <location>
        <begin position="7"/>
        <end position="61"/>
    </location>
</feature>